<keyword evidence="4" id="KW-0288">FMN</keyword>
<evidence type="ECO:0000256" key="2">
    <source>
        <dbReference type="ARBA" id="ARBA00007118"/>
    </source>
</evidence>
<keyword evidence="5" id="KW-0521">NADP</keyword>
<evidence type="ECO:0000256" key="3">
    <source>
        <dbReference type="ARBA" id="ARBA00022630"/>
    </source>
</evidence>
<comment type="cofactor">
    <cofactor evidence="1">
        <name>FMN</name>
        <dbReference type="ChEBI" id="CHEBI:58210"/>
    </cofactor>
</comment>
<evidence type="ECO:0000256" key="6">
    <source>
        <dbReference type="ARBA" id="ARBA00023002"/>
    </source>
</evidence>
<dbReference type="AlphaFoldDB" id="A0A399SXP4"/>
<dbReference type="Gene3D" id="3.40.109.10">
    <property type="entry name" value="NADH Oxidase"/>
    <property type="match status" value="1"/>
</dbReference>
<dbReference type="InterPro" id="IPR033878">
    <property type="entry name" value="NfsB-like"/>
</dbReference>
<dbReference type="InterPro" id="IPR029479">
    <property type="entry name" value="Nitroreductase"/>
</dbReference>
<accession>A0A399SXP4</accession>
<evidence type="ECO:0000259" key="7">
    <source>
        <dbReference type="Pfam" id="PF00881"/>
    </source>
</evidence>
<dbReference type="EMBL" id="QWGR01000008">
    <property type="protein sequence ID" value="RIJ47422.1"/>
    <property type="molecule type" value="Genomic_DNA"/>
</dbReference>
<dbReference type="PANTHER" id="PTHR43673:SF2">
    <property type="entry name" value="NITROREDUCTASE"/>
    <property type="match status" value="1"/>
</dbReference>
<dbReference type="Pfam" id="PF00881">
    <property type="entry name" value="Nitroreductase"/>
    <property type="match status" value="1"/>
</dbReference>
<evidence type="ECO:0000313" key="9">
    <source>
        <dbReference type="Proteomes" id="UP000265926"/>
    </source>
</evidence>
<evidence type="ECO:0000256" key="1">
    <source>
        <dbReference type="ARBA" id="ARBA00001917"/>
    </source>
</evidence>
<keyword evidence="6" id="KW-0560">Oxidoreductase</keyword>
<proteinExistence type="inferred from homology"/>
<protein>
    <submittedName>
        <fullName evidence="8">NAD(P)H-dependent oxidoreductase</fullName>
    </submittedName>
</protein>
<dbReference type="Proteomes" id="UP000265926">
    <property type="component" value="Unassembled WGS sequence"/>
</dbReference>
<comment type="similarity">
    <text evidence="2">Belongs to the nitroreductase family.</text>
</comment>
<evidence type="ECO:0000256" key="5">
    <source>
        <dbReference type="ARBA" id="ARBA00022857"/>
    </source>
</evidence>
<keyword evidence="9" id="KW-1185">Reference proteome</keyword>
<dbReference type="RefSeq" id="WP_119438782.1">
    <property type="nucleotide sequence ID" value="NZ_QWGR01000008.1"/>
</dbReference>
<dbReference type="OrthoDB" id="9809288at2"/>
<comment type="caution">
    <text evidence="8">The sequence shown here is derived from an EMBL/GenBank/DDBJ whole genome shotgun (WGS) entry which is preliminary data.</text>
</comment>
<gene>
    <name evidence="8" type="ORF">D1614_15020</name>
</gene>
<keyword evidence="3" id="KW-0285">Flavoprotein</keyword>
<sequence length="217" mass="25368">MELIKNMEWRYATKKFDPEKKVNPTEMEKLKRAIQLSVSSYGLQLYKMLIIEDQEIRKELKPVSWDQNQITDASHLFVFCNYSEVKKEDIDAFIRLTAETRDIDYNDLKGYGDFIESKLNEKTKAQQRNWLERQPYLALSTLLMACAELKIDACPMEGFEADEYNKILGLEEKGLNACVIATIGYRIPGDNSRYIPKVRKSMDELFEEIKQTVFLPL</sequence>
<reference evidence="8 9" key="1">
    <citation type="submission" date="2018-08" db="EMBL/GenBank/DDBJ databases">
        <title>Pallidiluteibacterium maritimus gen. nov., sp. nov., isolated from coastal sediment.</title>
        <authorList>
            <person name="Zhou L.Y."/>
        </authorList>
    </citation>
    <scope>NUCLEOTIDE SEQUENCE [LARGE SCALE GENOMIC DNA]</scope>
    <source>
        <strain evidence="8 9">XSD2</strain>
    </source>
</reference>
<feature type="domain" description="Nitroreductase" evidence="7">
    <location>
        <begin position="8"/>
        <end position="185"/>
    </location>
</feature>
<dbReference type="SUPFAM" id="SSF55469">
    <property type="entry name" value="FMN-dependent nitroreductase-like"/>
    <property type="match status" value="1"/>
</dbReference>
<organism evidence="8 9">
    <name type="scientific">Maribellus luteus</name>
    <dbReference type="NCBI Taxonomy" id="2305463"/>
    <lineage>
        <taxon>Bacteria</taxon>
        <taxon>Pseudomonadati</taxon>
        <taxon>Bacteroidota</taxon>
        <taxon>Bacteroidia</taxon>
        <taxon>Marinilabiliales</taxon>
        <taxon>Prolixibacteraceae</taxon>
        <taxon>Maribellus</taxon>
    </lineage>
</organism>
<evidence type="ECO:0000313" key="8">
    <source>
        <dbReference type="EMBL" id="RIJ47422.1"/>
    </source>
</evidence>
<dbReference type="InterPro" id="IPR000415">
    <property type="entry name" value="Nitroreductase-like"/>
</dbReference>
<dbReference type="CDD" id="cd02149">
    <property type="entry name" value="NfsB-like"/>
    <property type="match status" value="1"/>
</dbReference>
<dbReference type="PANTHER" id="PTHR43673">
    <property type="entry name" value="NAD(P)H NITROREDUCTASE YDGI-RELATED"/>
    <property type="match status" value="1"/>
</dbReference>
<name>A0A399SXP4_9BACT</name>
<dbReference type="GO" id="GO:0016491">
    <property type="term" value="F:oxidoreductase activity"/>
    <property type="evidence" value="ECO:0007669"/>
    <property type="project" value="UniProtKB-KW"/>
</dbReference>
<evidence type="ECO:0000256" key="4">
    <source>
        <dbReference type="ARBA" id="ARBA00022643"/>
    </source>
</evidence>